<dbReference type="InterPro" id="IPR036286">
    <property type="entry name" value="LexA/Signal_pep-like_sf"/>
</dbReference>
<comment type="caution">
    <text evidence="5">The sequence shown here is derived from an EMBL/GenBank/DDBJ whole genome shotgun (WGS) entry which is preliminary data.</text>
</comment>
<evidence type="ECO:0000259" key="4">
    <source>
        <dbReference type="Pfam" id="PF10502"/>
    </source>
</evidence>
<evidence type="ECO:0000313" key="6">
    <source>
        <dbReference type="Proteomes" id="UP000178222"/>
    </source>
</evidence>
<evidence type="ECO:0000256" key="2">
    <source>
        <dbReference type="ARBA" id="ARBA00022801"/>
    </source>
</evidence>
<keyword evidence="2" id="KW-0378">Hydrolase</keyword>
<dbReference type="PANTHER" id="PTHR12383:SF16">
    <property type="entry name" value="MITOCHONDRIAL INNER MEMBRANE PROTEASE SUBUNIT 1"/>
    <property type="match status" value="1"/>
</dbReference>
<name>A0A1G2RU97_9BACT</name>
<protein>
    <recommendedName>
        <fullName evidence="4">Peptidase S26 domain-containing protein</fullName>
    </recommendedName>
</protein>
<dbReference type="GO" id="GO:0006465">
    <property type="term" value="P:signal peptide processing"/>
    <property type="evidence" value="ECO:0007669"/>
    <property type="project" value="InterPro"/>
</dbReference>
<evidence type="ECO:0000256" key="3">
    <source>
        <dbReference type="ARBA" id="ARBA00023136"/>
    </source>
</evidence>
<feature type="domain" description="Peptidase S26" evidence="4">
    <location>
        <begin position="2"/>
        <end position="53"/>
    </location>
</feature>
<dbReference type="EMBL" id="MHUL01000034">
    <property type="protein sequence ID" value="OHA76426.1"/>
    <property type="molecule type" value="Genomic_DNA"/>
</dbReference>
<dbReference type="Gene3D" id="2.10.109.10">
    <property type="entry name" value="Umud Fragment, subunit A"/>
    <property type="match status" value="1"/>
</dbReference>
<dbReference type="Pfam" id="PF10502">
    <property type="entry name" value="Peptidase_S26"/>
    <property type="match status" value="1"/>
</dbReference>
<proteinExistence type="predicted"/>
<dbReference type="GO" id="GO:0016020">
    <property type="term" value="C:membrane"/>
    <property type="evidence" value="ECO:0007669"/>
    <property type="project" value="UniProtKB-SubCell"/>
</dbReference>
<dbReference type="AlphaFoldDB" id="A0A1G2RU97"/>
<dbReference type="PANTHER" id="PTHR12383">
    <property type="entry name" value="PROTEASE FAMILY S26 MITOCHONDRIAL INNER MEMBRANE PROTEASE-RELATED"/>
    <property type="match status" value="1"/>
</dbReference>
<evidence type="ECO:0000313" key="5">
    <source>
        <dbReference type="EMBL" id="OHA76426.1"/>
    </source>
</evidence>
<gene>
    <name evidence="5" type="ORF">A3J30_00125</name>
</gene>
<keyword evidence="3" id="KW-0472">Membrane</keyword>
<sequence>MFAYFRVKGRSMEPLCKEGDFVLLDRLSYFVFRPKVGDMVVLRHPQEDRLILKYITKEKTDEYHSWYWVEGLNKEGSSDSRSFGWIPREIILGKALLMRKSRTGPANWQISAEHKTS</sequence>
<comment type="subcellular location">
    <subcellularLocation>
        <location evidence="1">Membrane</location>
    </subcellularLocation>
</comment>
<dbReference type="InterPro" id="IPR019533">
    <property type="entry name" value="Peptidase_S26"/>
</dbReference>
<dbReference type="InterPro" id="IPR052064">
    <property type="entry name" value="Mito_IMP1_subunit"/>
</dbReference>
<dbReference type="SUPFAM" id="SSF51306">
    <property type="entry name" value="LexA/Signal peptidase"/>
    <property type="match status" value="1"/>
</dbReference>
<accession>A0A1G2RU97</accession>
<reference evidence="5 6" key="1">
    <citation type="journal article" date="2016" name="Nat. Commun.">
        <title>Thousands of microbial genomes shed light on interconnected biogeochemical processes in an aquifer system.</title>
        <authorList>
            <person name="Anantharaman K."/>
            <person name="Brown C.T."/>
            <person name="Hug L.A."/>
            <person name="Sharon I."/>
            <person name="Castelle C.J."/>
            <person name="Probst A.J."/>
            <person name="Thomas B.C."/>
            <person name="Singh A."/>
            <person name="Wilkins M.J."/>
            <person name="Karaoz U."/>
            <person name="Brodie E.L."/>
            <person name="Williams K.H."/>
            <person name="Hubbard S.S."/>
            <person name="Banfield J.F."/>
        </authorList>
    </citation>
    <scope>NUCLEOTIDE SEQUENCE [LARGE SCALE GENOMIC DNA]</scope>
</reference>
<organism evidence="5 6">
    <name type="scientific">Candidatus Wildermuthbacteria bacterium RIFCSPLOWO2_02_FULL_47_9c</name>
    <dbReference type="NCBI Taxonomy" id="1802466"/>
    <lineage>
        <taxon>Bacteria</taxon>
        <taxon>Candidatus Wildermuthiibacteriota</taxon>
    </lineage>
</organism>
<dbReference type="Proteomes" id="UP000178222">
    <property type="component" value="Unassembled WGS sequence"/>
</dbReference>
<dbReference type="GO" id="GO:0004252">
    <property type="term" value="F:serine-type endopeptidase activity"/>
    <property type="evidence" value="ECO:0007669"/>
    <property type="project" value="InterPro"/>
</dbReference>
<evidence type="ECO:0000256" key="1">
    <source>
        <dbReference type="ARBA" id="ARBA00004370"/>
    </source>
</evidence>
<dbReference type="CDD" id="cd06530">
    <property type="entry name" value="S26_SPase_I"/>
    <property type="match status" value="1"/>
</dbReference>